<dbReference type="AlphaFoldDB" id="A0A0P7FWA4"/>
<dbReference type="PATRIC" id="fig|699431.3.peg.2265"/>
<evidence type="ECO:0000313" key="1">
    <source>
        <dbReference type="EMBL" id="KPN31458.1"/>
    </source>
</evidence>
<dbReference type="Pfam" id="PF19120">
    <property type="entry name" value="DUF5804"/>
    <property type="match status" value="1"/>
</dbReference>
<dbReference type="Proteomes" id="UP000050535">
    <property type="component" value="Unassembled WGS sequence"/>
</dbReference>
<keyword evidence="2" id="KW-1185">Reference proteome</keyword>
<reference evidence="2" key="1">
    <citation type="submission" date="2013-11" db="EMBL/GenBank/DDBJ databases">
        <authorList>
            <person name="Hoang H.T."/>
            <person name="Killian M.L."/>
            <person name="Madson D.M."/>
            <person name="Arruda P.H.E."/>
            <person name="Sun D."/>
            <person name="Schwartz K.J."/>
            <person name="Yoon K."/>
        </authorList>
    </citation>
    <scope>NUCLEOTIDE SEQUENCE [LARGE SCALE GENOMIC DNA]</scope>
    <source>
        <strain evidence="2">CDK2</strain>
    </source>
</reference>
<evidence type="ECO:0000313" key="2">
    <source>
        <dbReference type="Proteomes" id="UP000050535"/>
    </source>
</evidence>
<protein>
    <submittedName>
        <fullName evidence="1">Uncharacterized protein</fullName>
    </submittedName>
</protein>
<gene>
    <name evidence="1" type="ORF">SY89_02205</name>
</gene>
<name>A0A0P7FWA4_9EURY</name>
<comment type="caution">
    <text evidence="1">The sequence shown here is derived from an EMBL/GenBank/DDBJ whole genome shotgun (WGS) entry which is preliminary data.</text>
</comment>
<dbReference type="STRING" id="699431.SY89_02205"/>
<organism evidence="1 2">
    <name type="scientific">Halolamina pelagica</name>
    <dbReference type="NCBI Taxonomy" id="699431"/>
    <lineage>
        <taxon>Archaea</taxon>
        <taxon>Methanobacteriati</taxon>
        <taxon>Methanobacteriota</taxon>
        <taxon>Stenosarchaea group</taxon>
        <taxon>Halobacteria</taxon>
        <taxon>Halobacteriales</taxon>
        <taxon>Haloferacaceae</taxon>
    </lineage>
</organism>
<proteinExistence type="predicted"/>
<sequence>MAQVCLLGDPESDLRYELLSRETAREALSTYDLREPYVNSLALDTVSIGAAVSLLNDLNWYLVRFASAALVQADSVSETEWLSRDLATAVRDGDVAPDDTGEFVKLYGVDDGRPENPAYVERDGDLTPEREGYDELLVVRVTEAEFE</sequence>
<dbReference type="RefSeq" id="WP_054584053.1">
    <property type="nucleotide sequence ID" value="NZ_LGUC01000001.1"/>
</dbReference>
<dbReference type="OrthoDB" id="170224at2157"/>
<dbReference type="EMBL" id="LGUC01000001">
    <property type="protein sequence ID" value="KPN31458.1"/>
    <property type="molecule type" value="Genomic_DNA"/>
</dbReference>
<accession>A0A0P7FWA4</accession>
<dbReference type="InterPro" id="IPR043827">
    <property type="entry name" value="DUF5804"/>
</dbReference>